<protein>
    <submittedName>
        <fullName evidence="7">Cysteine-rich secretory protein 1</fullName>
    </submittedName>
    <submittedName>
        <fullName evidence="8">Cysteine-rich secretory protein 4</fullName>
    </submittedName>
</protein>
<dbReference type="OMA" id="YDEYTDC"/>
<feature type="disulfide bond" evidence="3">
    <location>
        <begin position="274"/>
        <end position="287"/>
    </location>
</feature>
<evidence type="ECO:0000256" key="5">
    <source>
        <dbReference type="SAM" id="SignalP"/>
    </source>
</evidence>
<organism evidence="7 9">
    <name type="scientific">Cricetulus griseus</name>
    <name type="common">Chinese hamster</name>
    <name type="synonym">Cricetulus barabensis griseus</name>
    <dbReference type="NCBI Taxonomy" id="10029"/>
    <lineage>
        <taxon>Eukaryota</taxon>
        <taxon>Metazoa</taxon>
        <taxon>Chordata</taxon>
        <taxon>Craniata</taxon>
        <taxon>Vertebrata</taxon>
        <taxon>Euteleostomi</taxon>
        <taxon>Mammalia</taxon>
        <taxon>Eutheria</taxon>
        <taxon>Euarchontoglires</taxon>
        <taxon>Glires</taxon>
        <taxon>Rodentia</taxon>
        <taxon>Myomorpha</taxon>
        <taxon>Muroidea</taxon>
        <taxon>Cricetidae</taxon>
        <taxon>Cricetinae</taxon>
        <taxon>Cricetulus</taxon>
    </lineage>
</organism>
<sequence length="294" mass="33938">MKIHLFFFILLLWVTILTAKRWLPEYGSLDLRTACRLGMAVKYFLLFAAAAAAAAVVFVPVLAIKNLKLQRALYNNLVTEFQTKPQEEIVKAHNVLRRTVYPTARNMLKMSWNKAAATNARILARYCDMSDSDPLERRLNETFCGENRHLDHYPHSWTNIIEIWHNESKHFTYGEWPSSDDDFQTNHYTQMVWATSYLIGCDVASCRRYNTISFLYVCHYCHEGNNPYTLNMPYKEGSPCEDCPNDCDEGLCTNPCPYYDEYNNCDKQLATKGCSHPAVLLFCKASCLCKTEIK</sequence>
<evidence type="ECO:0000256" key="1">
    <source>
        <dbReference type="ARBA" id="ARBA00009923"/>
    </source>
</evidence>
<dbReference type="Pfam" id="PF08562">
    <property type="entry name" value="Crisp"/>
    <property type="match status" value="1"/>
</dbReference>
<dbReference type="PROSITE" id="PS01010">
    <property type="entry name" value="CRISP_2"/>
    <property type="match status" value="1"/>
</dbReference>
<keyword evidence="2 3" id="KW-1015">Disulfide bond</keyword>
<keyword evidence="4" id="KW-0472">Membrane</keyword>
<dbReference type="AlphaFoldDB" id="A0A061IM22"/>
<feature type="domain" description="ShKT" evidence="6">
    <location>
        <begin position="256"/>
        <end position="289"/>
    </location>
</feature>
<comment type="similarity">
    <text evidence="1">Belongs to the CRISP family.</text>
</comment>
<evidence type="ECO:0000256" key="3">
    <source>
        <dbReference type="PROSITE-ProRule" id="PRU01005"/>
    </source>
</evidence>
<dbReference type="InterPro" id="IPR035940">
    <property type="entry name" value="CAP_sf"/>
</dbReference>
<dbReference type="PANTHER" id="PTHR10334">
    <property type="entry name" value="CYSTEINE-RICH SECRETORY PROTEIN-RELATED"/>
    <property type="match status" value="1"/>
</dbReference>
<evidence type="ECO:0000259" key="6">
    <source>
        <dbReference type="PROSITE" id="PS51670"/>
    </source>
</evidence>
<evidence type="ECO:0000256" key="2">
    <source>
        <dbReference type="ARBA" id="ARBA00023157"/>
    </source>
</evidence>
<reference evidence="9" key="1">
    <citation type="journal article" date="2013" name="Nat. Biotechnol.">
        <title>Chinese hamster genome sequenced from sorted chromosomes.</title>
        <authorList>
            <person name="Brinkrolf K."/>
            <person name="Rupp O."/>
            <person name="Laux H."/>
            <person name="Kollin F."/>
            <person name="Ernst W."/>
            <person name="Linke B."/>
            <person name="Kofler R."/>
            <person name="Romand S."/>
            <person name="Hesse F."/>
            <person name="Budach W.E."/>
            <person name="Galosy S."/>
            <person name="Muller D."/>
            <person name="Noll T."/>
            <person name="Wienberg J."/>
            <person name="Jostock T."/>
            <person name="Leonard M."/>
            <person name="Grillari J."/>
            <person name="Tauch A."/>
            <person name="Goesmann A."/>
            <person name="Helk B."/>
            <person name="Mott J.E."/>
            <person name="Puhler A."/>
            <person name="Borth N."/>
        </authorList>
    </citation>
    <scope>NUCLEOTIDE SEQUENCE [LARGE SCALE GENOMIC DNA]</scope>
    <source>
        <strain evidence="9">17A/GY</strain>
    </source>
</reference>
<feature type="transmembrane region" description="Helical" evidence="4">
    <location>
        <begin position="43"/>
        <end position="64"/>
    </location>
</feature>
<keyword evidence="5" id="KW-0732">Signal</keyword>
<dbReference type="GO" id="GO:0060046">
    <property type="term" value="P:regulation of acrosome reaction"/>
    <property type="evidence" value="ECO:0007669"/>
    <property type="project" value="Ensembl"/>
</dbReference>
<dbReference type="InterPro" id="IPR003582">
    <property type="entry name" value="ShKT_dom"/>
</dbReference>
<accession>A0A061IM22</accession>
<comment type="caution">
    <text evidence="3">Lacks conserved residue(s) required for the propagation of feature annotation.</text>
</comment>
<name>A0A061IM22_CRIGR</name>
<dbReference type="PROSITE" id="PS51670">
    <property type="entry name" value="SHKT"/>
    <property type="match status" value="1"/>
</dbReference>
<evidence type="ECO:0000313" key="7">
    <source>
        <dbReference type="EMBL" id="ERE88851.1"/>
    </source>
</evidence>
<keyword evidence="4" id="KW-1133">Transmembrane helix</keyword>
<proteinExistence type="inferred from homology"/>
<evidence type="ECO:0000313" key="9">
    <source>
        <dbReference type="Proteomes" id="UP000030759"/>
    </source>
</evidence>
<dbReference type="Proteomes" id="UP000030759">
    <property type="component" value="Unassembled WGS sequence"/>
</dbReference>
<dbReference type="InterPro" id="IPR013871">
    <property type="entry name" value="Cysteine_rich_secretory"/>
</dbReference>
<dbReference type="SUPFAM" id="SSF55797">
    <property type="entry name" value="PR-1-like"/>
    <property type="match status" value="1"/>
</dbReference>
<gene>
    <name evidence="7" type="ORF">H671_1g2758</name>
</gene>
<reference evidence="7" key="2">
    <citation type="submission" date="2013-03" db="EMBL/GenBank/DDBJ databases">
        <title>Chinese hamster genome sequenced from sorted chromosomes.</title>
        <authorList>
            <person name="Brinkrolf K."/>
            <person name="Rupp O."/>
            <person name="Laux H."/>
            <person name="Kollin F."/>
            <person name="Ernst W."/>
            <person name="Linke B."/>
            <person name="Kofler R."/>
            <person name="Romand S."/>
            <person name="Hesse F."/>
            <person name="Budach W.E."/>
            <person name="Galosy S."/>
            <person name="Muller D."/>
            <person name="Noll T."/>
            <person name="Wienberg J."/>
            <person name="Jostock T."/>
            <person name="Leonard M."/>
            <person name="Grillari J."/>
            <person name="Tauch A."/>
            <person name="Goesmann A."/>
            <person name="Helk B."/>
            <person name="Mott J.E."/>
            <person name="Puehler A."/>
            <person name="Borth N."/>
        </authorList>
    </citation>
    <scope>NUCLEOTIDE SEQUENCE</scope>
    <source>
        <strain evidence="7">17A/GY</strain>
    </source>
</reference>
<dbReference type="Gene3D" id="1.10.10.740">
    <property type="entry name" value="Crisp domain"/>
    <property type="match status" value="1"/>
</dbReference>
<dbReference type="Gene3D" id="3.40.33.10">
    <property type="entry name" value="CAP"/>
    <property type="match status" value="1"/>
</dbReference>
<dbReference type="Ensembl" id="ENSCGRT00001019015.1">
    <property type="protein sequence ID" value="ENSCGRP00001014777.1"/>
    <property type="gene ID" value="ENSCGRG00001015574.1"/>
</dbReference>
<dbReference type="Proteomes" id="UP000694386">
    <property type="component" value="Unplaced"/>
</dbReference>
<feature type="chain" id="PRO_5044538427" evidence="5">
    <location>
        <begin position="20"/>
        <end position="294"/>
    </location>
</feature>
<dbReference type="GO" id="GO:0005576">
    <property type="term" value="C:extracellular region"/>
    <property type="evidence" value="ECO:0007669"/>
    <property type="project" value="InterPro"/>
</dbReference>
<dbReference type="EMBL" id="KE665383">
    <property type="protein sequence ID" value="ERE88851.1"/>
    <property type="molecule type" value="Genomic_DNA"/>
</dbReference>
<dbReference type="FunFam" id="3.40.33.10:FF:000005">
    <property type="entry name" value="Cysteine-rich secretory protein 2"/>
    <property type="match status" value="1"/>
</dbReference>
<dbReference type="Pfam" id="PF00188">
    <property type="entry name" value="CAP"/>
    <property type="match status" value="1"/>
</dbReference>
<dbReference type="PRINTS" id="PR00837">
    <property type="entry name" value="V5TPXLIKE"/>
</dbReference>
<dbReference type="FunFam" id="1.10.10.740:FF:000001">
    <property type="entry name" value="Cysteine-rich secretory protein 2"/>
    <property type="match status" value="1"/>
</dbReference>
<keyword evidence="4" id="KW-0812">Transmembrane</keyword>
<feature type="signal peptide" evidence="5">
    <location>
        <begin position="1"/>
        <end position="19"/>
    </location>
</feature>
<dbReference type="InterPro" id="IPR014044">
    <property type="entry name" value="CAP_dom"/>
</dbReference>
<dbReference type="SUPFAM" id="SSF57546">
    <property type="entry name" value="Crisp domain-like"/>
    <property type="match status" value="1"/>
</dbReference>
<dbReference type="InterPro" id="IPR042076">
    <property type="entry name" value="Crisp-like_dom"/>
</dbReference>
<dbReference type="GO" id="GO:0005246">
    <property type="term" value="F:calcium channel regulator activity"/>
    <property type="evidence" value="ECO:0007669"/>
    <property type="project" value="Ensembl"/>
</dbReference>
<feature type="disulfide bond" evidence="3">
    <location>
        <begin position="265"/>
        <end position="283"/>
    </location>
</feature>
<reference evidence="8" key="3">
    <citation type="submission" date="2025-05" db="UniProtKB">
        <authorList>
            <consortium name="Ensembl"/>
        </authorList>
    </citation>
    <scope>IDENTIFICATION</scope>
</reference>
<evidence type="ECO:0000313" key="8">
    <source>
        <dbReference type="Ensembl" id="ENSCGRP00001014777.1"/>
    </source>
</evidence>
<dbReference type="GO" id="GO:0007339">
    <property type="term" value="P:binding of sperm to zona pellucida"/>
    <property type="evidence" value="ECO:0007669"/>
    <property type="project" value="Ensembl"/>
</dbReference>
<dbReference type="InterPro" id="IPR018244">
    <property type="entry name" value="Allrgn_V5/Tpx1_CS"/>
</dbReference>
<evidence type="ECO:0000256" key="4">
    <source>
        <dbReference type="SAM" id="Phobius"/>
    </source>
</evidence>
<dbReference type="SMART" id="SM00198">
    <property type="entry name" value="SCP"/>
    <property type="match status" value="1"/>
</dbReference>
<dbReference type="InterPro" id="IPR001283">
    <property type="entry name" value="CRISP-related"/>
</dbReference>